<dbReference type="eggNOG" id="arCOG03403">
    <property type="taxonomic scope" value="Archaea"/>
</dbReference>
<reference evidence="1 2" key="1">
    <citation type="journal article" date="2005" name="Genome Res.">
        <title>Complete genome sequence of the hyperthermophilic archaeon Thermococcus kodakaraensis KOD1 and comparison with Pyrococcus genomes.</title>
        <authorList>
            <person name="Fukui T."/>
            <person name="Atomi H."/>
            <person name="Kanai T."/>
            <person name="Matsumi R."/>
            <person name="Fujiwara S."/>
            <person name="Imanaka T."/>
        </authorList>
    </citation>
    <scope>NUCLEOTIDE SEQUENCE [LARGE SCALE GENOMIC DNA]</scope>
    <source>
        <strain evidence="2">ATCC BAA-918 / JCM 12380 / KOD1</strain>
    </source>
</reference>
<dbReference type="EMBL" id="AP006878">
    <property type="protein sequence ID" value="BAD85258.1"/>
    <property type="molecule type" value="Genomic_DNA"/>
</dbReference>
<dbReference type="OrthoDB" id="90963at2157"/>
<dbReference type="Pfam" id="PF02452">
    <property type="entry name" value="PemK_toxin"/>
    <property type="match status" value="1"/>
</dbReference>
<accession>Q5JE12</accession>
<dbReference type="KEGG" id="tko:TK1069"/>
<keyword evidence="2" id="KW-1185">Reference proteome</keyword>
<evidence type="ECO:0000313" key="2">
    <source>
        <dbReference type="Proteomes" id="UP000000536"/>
    </source>
</evidence>
<dbReference type="InterPro" id="IPR011067">
    <property type="entry name" value="Plasmid_toxin/cell-grow_inhib"/>
</dbReference>
<evidence type="ECO:0000313" key="1">
    <source>
        <dbReference type="EMBL" id="BAD85258.1"/>
    </source>
</evidence>
<proteinExistence type="predicted"/>
<evidence type="ECO:0008006" key="3">
    <source>
        <dbReference type="Google" id="ProtNLM"/>
    </source>
</evidence>
<dbReference type="EnsemblBacteria" id="BAD85258">
    <property type="protein sequence ID" value="BAD85258"/>
    <property type="gene ID" value="TK1069"/>
</dbReference>
<name>Q5JE12_THEKO</name>
<sequence length="114" mass="12583">MNLKGKFVLVPFPFTNLKATKLRPALVLYEGKEDVVVAFVSSRIDTFDPGTDVRIETSHPQFRGIGLKVPSIIKLTKIATLHKGLLIGVLGELPEDLVQEVNSKLCSNLRIGRD</sequence>
<gene>
    <name evidence="1" type="ordered locus">TK1069</name>
</gene>
<dbReference type="SUPFAM" id="SSF50118">
    <property type="entry name" value="Cell growth inhibitor/plasmid maintenance toxic component"/>
    <property type="match status" value="1"/>
</dbReference>
<dbReference type="RefSeq" id="WP_011250020.1">
    <property type="nucleotide sequence ID" value="NC_006624.1"/>
</dbReference>
<dbReference type="Proteomes" id="UP000000536">
    <property type="component" value="Chromosome"/>
</dbReference>
<dbReference type="GeneID" id="78447582"/>
<dbReference type="STRING" id="69014.TK1069"/>
<dbReference type="InParanoid" id="Q5JE12"/>
<dbReference type="AlphaFoldDB" id="Q5JE12"/>
<dbReference type="HOGENOM" id="CLU_121823_6_1_2"/>
<dbReference type="InterPro" id="IPR003477">
    <property type="entry name" value="PemK-like"/>
</dbReference>
<protein>
    <recommendedName>
        <fullName evidence="3">Type II toxin-antitoxin system PemK/MazF family toxin</fullName>
    </recommendedName>
</protein>
<organism evidence="1 2">
    <name type="scientific">Thermococcus kodakarensis (strain ATCC BAA-918 / JCM 12380 / KOD1)</name>
    <name type="common">Pyrococcus kodakaraensis (strain KOD1)</name>
    <dbReference type="NCBI Taxonomy" id="69014"/>
    <lineage>
        <taxon>Archaea</taxon>
        <taxon>Methanobacteriati</taxon>
        <taxon>Methanobacteriota</taxon>
        <taxon>Thermococci</taxon>
        <taxon>Thermococcales</taxon>
        <taxon>Thermococcaceae</taxon>
        <taxon>Thermococcus</taxon>
    </lineage>
</organism>
<dbReference type="GO" id="GO:0003677">
    <property type="term" value="F:DNA binding"/>
    <property type="evidence" value="ECO:0007669"/>
    <property type="project" value="InterPro"/>
</dbReference>
<dbReference type="Gene3D" id="2.30.30.110">
    <property type="match status" value="1"/>
</dbReference>